<dbReference type="GO" id="GO:0016787">
    <property type="term" value="F:hydrolase activity"/>
    <property type="evidence" value="ECO:0007669"/>
    <property type="project" value="UniProtKB-KW"/>
</dbReference>
<evidence type="ECO:0000256" key="6">
    <source>
        <dbReference type="ARBA" id="ARBA00022842"/>
    </source>
</evidence>
<comment type="caution">
    <text evidence="10">The sequence shown here is derived from an EMBL/GenBank/DDBJ whole genome shotgun (WGS) entry which is preliminary data.</text>
</comment>
<keyword evidence="6 8" id="KW-0460">Magnesium</keyword>
<feature type="binding site" evidence="8">
    <location>
        <position position="8"/>
    </location>
    <ligand>
        <name>Mg(2+)</name>
        <dbReference type="ChEBI" id="CHEBI:18420"/>
    </ligand>
</feature>
<feature type="domain" description="PIN" evidence="9">
    <location>
        <begin position="5"/>
        <end position="123"/>
    </location>
</feature>
<dbReference type="HAMAP" id="MF_00265">
    <property type="entry name" value="VapC_Nob1"/>
    <property type="match status" value="1"/>
</dbReference>
<accession>A0A932ENW8</accession>
<dbReference type="SUPFAM" id="SSF88723">
    <property type="entry name" value="PIN domain-like"/>
    <property type="match status" value="1"/>
</dbReference>
<dbReference type="InterPro" id="IPR050556">
    <property type="entry name" value="Type_II_TA_system_RNase"/>
</dbReference>
<sequence length="129" mass="14223">MSGRYLLDSNIVIALFSGEPAVSEQLSAAEYSALSVIVYGELLAGALRSARVEDNVERLRRFARMVPLLCCDSSTAEEFASISVRLRRKGKPIPENDVWIAATARQHGLTLVSRDQHFAEVDDVTTVAW</sequence>
<dbReference type="InterPro" id="IPR022907">
    <property type="entry name" value="VapC_family"/>
</dbReference>
<evidence type="ECO:0000313" key="10">
    <source>
        <dbReference type="EMBL" id="MBI2678165.1"/>
    </source>
</evidence>
<evidence type="ECO:0000256" key="7">
    <source>
        <dbReference type="ARBA" id="ARBA00038093"/>
    </source>
</evidence>
<keyword evidence="8" id="KW-0800">Toxin</keyword>
<dbReference type="GO" id="GO:0090729">
    <property type="term" value="F:toxin activity"/>
    <property type="evidence" value="ECO:0007669"/>
    <property type="project" value="UniProtKB-KW"/>
</dbReference>
<keyword evidence="5 8" id="KW-0378">Hydrolase</keyword>
<dbReference type="InterPro" id="IPR002716">
    <property type="entry name" value="PIN_dom"/>
</dbReference>
<comment type="function">
    <text evidence="8">Toxic component of a toxin-antitoxin (TA) system. An RNase.</text>
</comment>
<name>A0A932ENW8_9BACT</name>
<evidence type="ECO:0000256" key="5">
    <source>
        <dbReference type="ARBA" id="ARBA00022801"/>
    </source>
</evidence>
<dbReference type="EC" id="3.1.-.-" evidence="8"/>
<dbReference type="InterPro" id="IPR029060">
    <property type="entry name" value="PIN-like_dom_sf"/>
</dbReference>
<evidence type="ECO:0000256" key="2">
    <source>
        <dbReference type="ARBA" id="ARBA00022649"/>
    </source>
</evidence>
<dbReference type="GO" id="GO:0004540">
    <property type="term" value="F:RNA nuclease activity"/>
    <property type="evidence" value="ECO:0007669"/>
    <property type="project" value="InterPro"/>
</dbReference>
<evidence type="ECO:0000313" key="11">
    <source>
        <dbReference type="Proteomes" id="UP000779809"/>
    </source>
</evidence>
<evidence type="ECO:0000256" key="4">
    <source>
        <dbReference type="ARBA" id="ARBA00022723"/>
    </source>
</evidence>
<evidence type="ECO:0000256" key="1">
    <source>
        <dbReference type="ARBA" id="ARBA00001946"/>
    </source>
</evidence>
<evidence type="ECO:0000256" key="8">
    <source>
        <dbReference type="HAMAP-Rule" id="MF_00265"/>
    </source>
</evidence>
<reference evidence="10" key="1">
    <citation type="submission" date="2020-07" db="EMBL/GenBank/DDBJ databases">
        <title>Huge and variable diversity of episymbiotic CPR bacteria and DPANN archaea in groundwater ecosystems.</title>
        <authorList>
            <person name="He C.Y."/>
            <person name="Keren R."/>
            <person name="Whittaker M."/>
            <person name="Farag I.F."/>
            <person name="Doudna J."/>
            <person name="Cate J.H.D."/>
            <person name="Banfield J.F."/>
        </authorList>
    </citation>
    <scope>NUCLEOTIDE SEQUENCE</scope>
    <source>
        <strain evidence="10">NC_groundwater_580_Pr5_B-0.1um_64_19</strain>
    </source>
</reference>
<dbReference type="AlphaFoldDB" id="A0A932ENW8"/>
<keyword evidence="3 8" id="KW-0540">Nuclease</keyword>
<dbReference type="Pfam" id="PF01850">
    <property type="entry name" value="PIN"/>
    <property type="match status" value="1"/>
</dbReference>
<keyword evidence="4 8" id="KW-0479">Metal-binding</keyword>
<dbReference type="PANTHER" id="PTHR33653">
    <property type="entry name" value="RIBONUCLEASE VAPC2"/>
    <property type="match status" value="1"/>
</dbReference>
<feature type="binding site" evidence="8">
    <location>
        <position position="97"/>
    </location>
    <ligand>
        <name>Mg(2+)</name>
        <dbReference type="ChEBI" id="CHEBI:18420"/>
    </ligand>
</feature>
<dbReference type="Gene3D" id="3.40.50.1010">
    <property type="entry name" value="5'-nuclease"/>
    <property type="match status" value="1"/>
</dbReference>
<dbReference type="PANTHER" id="PTHR33653:SF1">
    <property type="entry name" value="RIBONUCLEASE VAPC2"/>
    <property type="match status" value="1"/>
</dbReference>
<gene>
    <name evidence="8" type="primary">vapC</name>
    <name evidence="10" type="ORF">HYX28_05245</name>
</gene>
<comment type="cofactor">
    <cofactor evidence="1 8">
        <name>Mg(2+)</name>
        <dbReference type="ChEBI" id="CHEBI:18420"/>
    </cofactor>
</comment>
<proteinExistence type="inferred from homology"/>
<dbReference type="GO" id="GO:0000287">
    <property type="term" value="F:magnesium ion binding"/>
    <property type="evidence" value="ECO:0007669"/>
    <property type="project" value="UniProtKB-UniRule"/>
</dbReference>
<keyword evidence="2 8" id="KW-1277">Toxin-antitoxin system</keyword>
<evidence type="ECO:0000259" key="9">
    <source>
        <dbReference type="Pfam" id="PF01850"/>
    </source>
</evidence>
<comment type="similarity">
    <text evidence="7 8">Belongs to the PINc/VapC protein family.</text>
</comment>
<evidence type="ECO:0000256" key="3">
    <source>
        <dbReference type="ARBA" id="ARBA00022722"/>
    </source>
</evidence>
<dbReference type="EMBL" id="JACPNR010000006">
    <property type="protein sequence ID" value="MBI2678165.1"/>
    <property type="molecule type" value="Genomic_DNA"/>
</dbReference>
<dbReference type="CDD" id="cd18753">
    <property type="entry name" value="PIN_VapC4-5_FitB-like"/>
    <property type="match status" value="1"/>
</dbReference>
<organism evidence="10 11">
    <name type="scientific">Candidatus Korobacter versatilis</name>
    <dbReference type="NCBI Taxonomy" id="658062"/>
    <lineage>
        <taxon>Bacteria</taxon>
        <taxon>Pseudomonadati</taxon>
        <taxon>Acidobacteriota</taxon>
        <taxon>Terriglobia</taxon>
        <taxon>Terriglobales</taxon>
        <taxon>Candidatus Korobacteraceae</taxon>
        <taxon>Candidatus Korobacter</taxon>
    </lineage>
</organism>
<protein>
    <recommendedName>
        <fullName evidence="8">Ribonuclease VapC</fullName>
        <shortName evidence="8">RNase VapC</shortName>
        <ecNumber evidence="8">3.1.-.-</ecNumber>
    </recommendedName>
    <alternativeName>
        <fullName evidence="8">Toxin VapC</fullName>
    </alternativeName>
</protein>
<dbReference type="Proteomes" id="UP000779809">
    <property type="component" value="Unassembled WGS sequence"/>
</dbReference>